<evidence type="ECO:0000259" key="3">
    <source>
        <dbReference type="Pfam" id="PF15186"/>
    </source>
</evidence>
<dbReference type="Proteomes" id="UP000694857">
    <property type="component" value="Chromosome X"/>
</dbReference>
<gene>
    <name evidence="5" type="primary">TEX13B</name>
</gene>
<proteinExistence type="inferred from homology"/>
<dbReference type="KEGG" id="bmus:118888911"/>
<feature type="compositionally biased region" description="Basic and acidic residues" evidence="2">
    <location>
        <begin position="358"/>
        <end position="367"/>
    </location>
</feature>
<name>A0A8B8WJ49_BALMU</name>
<feature type="region of interest" description="Disordered" evidence="2">
    <location>
        <begin position="286"/>
        <end position="381"/>
    </location>
</feature>
<feature type="domain" description="Testis-expressed protein 13 A-D N-terminal" evidence="3">
    <location>
        <begin position="5"/>
        <end position="153"/>
    </location>
</feature>
<dbReference type="GO" id="GO:0003729">
    <property type="term" value="F:mRNA binding"/>
    <property type="evidence" value="ECO:0007669"/>
    <property type="project" value="TreeGrafter"/>
</dbReference>
<dbReference type="Pfam" id="PF15186">
    <property type="entry name" value="TEX13"/>
    <property type="match status" value="1"/>
</dbReference>
<reference evidence="5" key="1">
    <citation type="submission" date="2025-08" db="UniProtKB">
        <authorList>
            <consortium name="RefSeq"/>
        </authorList>
    </citation>
    <scope>IDENTIFICATION</scope>
    <source>
        <tissue evidence="5">Epidermis and Blubber</tissue>
    </source>
</reference>
<dbReference type="CTD" id="56156"/>
<dbReference type="PANTHER" id="PTHR23111">
    <property type="entry name" value="ZINC FINGER PROTEIN"/>
    <property type="match status" value="1"/>
</dbReference>
<evidence type="ECO:0000313" key="5">
    <source>
        <dbReference type="RefSeq" id="XP_036696335.1"/>
    </source>
</evidence>
<protein>
    <submittedName>
        <fullName evidence="5">Testis-expressed protein 13B</fullName>
    </submittedName>
</protein>
<feature type="region of interest" description="Disordered" evidence="2">
    <location>
        <begin position="189"/>
        <end position="212"/>
    </location>
</feature>
<keyword evidence="4" id="KW-1185">Reference proteome</keyword>
<dbReference type="OrthoDB" id="448399at2759"/>
<dbReference type="RefSeq" id="XP_036696335.1">
    <property type="nucleotide sequence ID" value="XM_036840440.1"/>
</dbReference>
<dbReference type="GeneID" id="118888911"/>
<dbReference type="InterPro" id="IPR028193">
    <property type="entry name" value="TEX13A-D_N"/>
</dbReference>
<organism evidence="4 5">
    <name type="scientific">Balaenoptera musculus</name>
    <name type="common">Blue whale</name>
    <dbReference type="NCBI Taxonomy" id="9771"/>
    <lineage>
        <taxon>Eukaryota</taxon>
        <taxon>Metazoa</taxon>
        <taxon>Chordata</taxon>
        <taxon>Craniata</taxon>
        <taxon>Vertebrata</taxon>
        <taxon>Euteleostomi</taxon>
        <taxon>Mammalia</taxon>
        <taxon>Eutheria</taxon>
        <taxon>Laurasiatheria</taxon>
        <taxon>Artiodactyla</taxon>
        <taxon>Whippomorpha</taxon>
        <taxon>Cetacea</taxon>
        <taxon>Mysticeti</taxon>
        <taxon>Balaenopteridae</taxon>
        <taxon>Balaenoptera</taxon>
    </lineage>
</organism>
<accession>A0A8B8WJ49</accession>
<evidence type="ECO:0000256" key="2">
    <source>
        <dbReference type="SAM" id="MobiDB-lite"/>
    </source>
</evidence>
<evidence type="ECO:0000256" key="1">
    <source>
        <dbReference type="ARBA" id="ARBA00008287"/>
    </source>
</evidence>
<comment type="similarity">
    <text evidence="1">Belongs to the TEX13 family.</text>
</comment>
<dbReference type="AlphaFoldDB" id="A0A8B8WJ49"/>
<dbReference type="PANTHER" id="PTHR23111:SF64">
    <property type="entry name" value="TESTIS-EXPRESSED PROTEIN 13A"/>
    <property type="match status" value="1"/>
</dbReference>
<sequence>MALKPEDPSNGFQHDMVVAFINERMSRHEKGSAFYLKNIHLSWAEVEDKLRATLEDRQVPSEAKEACVWGSLALGVRFAHRQSQFYTHKVQWLQDFTELHRSAAEALVSDLKLLKAQQEVERKEAAFLLQLAHARLAEVQRERDLLKWELAQASRSLLRHPRHHHPPPPPEQVSDLLTSLQELVAKGPGLATASGTGAEGAGEEEEEAGATAPTAAAFGATEGGGRQKGVEWSEAAEGAEELRGDLMQLPGVGNQKIYTFGGQREGDLRSVGPPMLYLYGIAKSGSTASQEPPPVQLPASFPSSHSRPLFSFPDAPTPSPPAAPFTAGAPSQRSPRWGPSDSSLRSDVGGQGMGPQEPQRDGRDSDSHQQGTPPVLRRPTGCPWCKVNFSGQKTCFHCGRGIWL</sequence>
<evidence type="ECO:0000313" key="4">
    <source>
        <dbReference type="Proteomes" id="UP000694857"/>
    </source>
</evidence>